<dbReference type="GO" id="GO:0000139">
    <property type="term" value="C:Golgi membrane"/>
    <property type="evidence" value="ECO:0007669"/>
    <property type="project" value="TreeGrafter"/>
</dbReference>
<accession>A0AAD9P8T5</accession>
<dbReference type="EC" id="2.3.1.48" evidence="1"/>
<dbReference type="PANTHER" id="PTHR14744">
    <property type="entry name" value="N-ALPHA-ACETYLTRANSFERASE 60"/>
    <property type="match status" value="1"/>
</dbReference>
<dbReference type="Gene3D" id="2.70.130.10">
    <property type="entry name" value="Mannose-6-phosphate receptor binding domain"/>
    <property type="match status" value="1"/>
</dbReference>
<dbReference type="PROSITE" id="PS51914">
    <property type="entry name" value="MRH"/>
    <property type="match status" value="1"/>
</dbReference>
<keyword evidence="16" id="KW-1185">Reference proteome</keyword>
<evidence type="ECO:0000256" key="11">
    <source>
        <dbReference type="ARBA" id="ARBA00048017"/>
    </source>
</evidence>
<dbReference type="SUPFAM" id="SSF55729">
    <property type="entry name" value="Acyl-CoA N-acyltransferases (Nat)"/>
    <property type="match status" value="1"/>
</dbReference>
<evidence type="ECO:0000256" key="8">
    <source>
        <dbReference type="ARBA" id="ARBA00025774"/>
    </source>
</evidence>
<keyword evidence="7" id="KW-0012">Acyltransferase</keyword>
<dbReference type="SUPFAM" id="SSF50911">
    <property type="entry name" value="Mannose 6-phosphate receptor domain"/>
    <property type="match status" value="1"/>
</dbReference>
<feature type="domain" description="MRH" evidence="14">
    <location>
        <begin position="19"/>
        <end position="121"/>
    </location>
</feature>
<dbReference type="GO" id="GO:0007059">
    <property type="term" value="P:chromosome segregation"/>
    <property type="evidence" value="ECO:0007669"/>
    <property type="project" value="UniProtKB-KW"/>
</dbReference>
<evidence type="ECO:0000259" key="14">
    <source>
        <dbReference type="PROSITE" id="PS51914"/>
    </source>
</evidence>
<dbReference type="EC" id="2.3.1.259" evidence="9"/>
<dbReference type="Pfam" id="PF00583">
    <property type="entry name" value="Acetyltransf_1"/>
    <property type="match status" value="1"/>
</dbReference>
<reference evidence="15" key="1">
    <citation type="journal article" date="2023" name="Mol. Biol. Evol.">
        <title>Third-Generation Sequencing Reveals the Adaptive Role of the Epigenome in Three Deep-Sea Polychaetes.</title>
        <authorList>
            <person name="Perez M."/>
            <person name="Aroh O."/>
            <person name="Sun Y."/>
            <person name="Lan Y."/>
            <person name="Juniper S.K."/>
            <person name="Young C.R."/>
            <person name="Angers B."/>
            <person name="Qian P.Y."/>
        </authorList>
    </citation>
    <scope>NUCLEOTIDE SEQUENCE</scope>
    <source>
        <strain evidence="15">R07B-5</strain>
    </source>
</reference>
<dbReference type="InterPro" id="IPR016181">
    <property type="entry name" value="Acyl_CoA_acyltransferase"/>
</dbReference>
<dbReference type="GO" id="GO:0004402">
    <property type="term" value="F:histone acetyltransferase activity"/>
    <property type="evidence" value="ECO:0007669"/>
    <property type="project" value="TreeGrafter"/>
</dbReference>
<dbReference type="InterPro" id="IPR044865">
    <property type="entry name" value="MRH_dom"/>
</dbReference>
<keyword evidence="4" id="KW-0159">Chromosome partition</keyword>
<dbReference type="EMBL" id="JAODUO010000085">
    <property type="protein sequence ID" value="KAK2190252.1"/>
    <property type="molecule type" value="Genomic_DNA"/>
</dbReference>
<evidence type="ECO:0000256" key="3">
    <source>
        <dbReference type="ARBA" id="ARBA00022729"/>
    </source>
</evidence>
<dbReference type="Proteomes" id="UP001209878">
    <property type="component" value="Unassembled WGS sequence"/>
</dbReference>
<name>A0AAD9P8T5_RIDPI</name>
<evidence type="ECO:0000256" key="5">
    <source>
        <dbReference type="ARBA" id="ARBA00022853"/>
    </source>
</evidence>
<evidence type="ECO:0000256" key="7">
    <source>
        <dbReference type="ARBA" id="ARBA00023315"/>
    </source>
</evidence>
<keyword evidence="6" id="KW-1015">Disulfide bond</keyword>
<keyword evidence="5" id="KW-0156">Chromatin regulator</keyword>
<sequence>MRVKPSAFSGPLHLRELYGKCFTKTDDSYKYEFCPFFNVTQHEQSLRWNPYSGVLGVWQEWEVHNNTLRAMVLREGDTCGDRFRTVRVILKCGNKSEVTNVTEPHTCDYQLVFHTPLVCHPHALLVYPSLNTSLQEEWDLIEGRLLNEELTKQGYEKSIRRLFERAGLYMSEAKRVEQKKKIIAKEEHDDELETGDFHSLEKCSKQDVKKMFFHYPDSWFEAITSNTKFYSLAAIFDTRIIGIIVSEVKRRFKCNREDADILASSFPLSTEVAYILSLGVVETFRRCGIASLLLNSLLSYLLSADQNNCKAIYLHVLTTNVSAIRFYERQSFKQHSFLPYYYSIHASPHDAYCYVLYINGGQPPWTFTDYMKHIGDSLARLQPCLLPQRLLLTAQKVWRRVITGTIAPKPPPVHHS</sequence>
<feature type="domain" description="N-acetyltransferase" evidence="13">
    <location>
        <begin position="187"/>
        <end position="359"/>
    </location>
</feature>
<dbReference type="GO" id="GO:0120518">
    <property type="term" value="F:protein N-terminal-methionine acetyltransferase activity"/>
    <property type="evidence" value="ECO:0007669"/>
    <property type="project" value="UniProtKB-EC"/>
</dbReference>
<keyword evidence="2" id="KW-0808">Transferase</keyword>
<proteinExistence type="inferred from homology"/>
<gene>
    <name evidence="15" type="ORF">NP493_85g05023</name>
</gene>
<evidence type="ECO:0000256" key="4">
    <source>
        <dbReference type="ARBA" id="ARBA00022829"/>
    </source>
</evidence>
<evidence type="ECO:0000256" key="9">
    <source>
        <dbReference type="ARBA" id="ARBA00026111"/>
    </source>
</evidence>
<dbReference type="InterPro" id="IPR000182">
    <property type="entry name" value="GNAT_dom"/>
</dbReference>
<comment type="caution">
    <text evidence="15">The sequence shown here is derived from an EMBL/GenBank/DDBJ whole genome shotgun (WGS) entry which is preliminary data.</text>
</comment>
<evidence type="ECO:0000256" key="6">
    <source>
        <dbReference type="ARBA" id="ARBA00023157"/>
    </source>
</evidence>
<dbReference type="Pfam" id="PF07915">
    <property type="entry name" value="PRKCSH"/>
    <property type="match status" value="1"/>
</dbReference>
<evidence type="ECO:0000259" key="13">
    <source>
        <dbReference type="PROSITE" id="PS51186"/>
    </source>
</evidence>
<evidence type="ECO:0000256" key="12">
    <source>
        <dbReference type="ARBA" id="ARBA00048848"/>
    </source>
</evidence>
<evidence type="ECO:0000256" key="10">
    <source>
        <dbReference type="ARBA" id="ARBA00026144"/>
    </source>
</evidence>
<evidence type="ECO:0000256" key="2">
    <source>
        <dbReference type="ARBA" id="ARBA00022679"/>
    </source>
</evidence>
<comment type="catalytic activity">
    <reaction evidence="12">
        <text>N-terminal L-methionyl-[transmembrane protein] + acetyl-CoA = N-terminal N(alpha)-acetyl-L-methionyl-[transmembrane protein] + CoA + H(+)</text>
        <dbReference type="Rhea" id="RHEA:50604"/>
        <dbReference type="Rhea" id="RHEA-COMP:12745"/>
        <dbReference type="Rhea" id="RHEA-COMP:12746"/>
        <dbReference type="ChEBI" id="CHEBI:15378"/>
        <dbReference type="ChEBI" id="CHEBI:57287"/>
        <dbReference type="ChEBI" id="CHEBI:57288"/>
        <dbReference type="ChEBI" id="CHEBI:64731"/>
        <dbReference type="ChEBI" id="CHEBI:133414"/>
        <dbReference type="EC" id="2.3.1.259"/>
    </reaction>
</comment>
<evidence type="ECO:0000313" key="15">
    <source>
        <dbReference type="EMBL" id="KAK2190252.1"/>
    </source>
</evidence>
<dbReference type="PROSITE" id="PS51186">
    <property type="entry name" value="GNAT"/>
    <property type="match status" value="1"/>
</dbReference>
<dbReference type="AlphaFoldDB" id="A0AAD9P8T5"/>
<comment type="similarity">
    <text evidence="8">Belongs to the acetyltransferase family. NAA60 subfamily.</text>
</comment>
<protein>
    <recommendedName>
        <fullName evidence="10">N-alpha-acetyltransferase 60</fullName>
        <ecNumber evidence="9">2.3.1.259</ecNumber>
        <ecNumber evidence="1">2.3.1.48</ecNumber>
    </recommendedName>
</protein>
<dbReference type="InterPro" id="IPR045141">
    <property type="entry name" value="NAA60-like"/>
</dbReference>
<evidence type="ECO:0000313" key="16">
    <source>
        <dbReference type="Proteomes" id="UP001209878"/>
    </source>
</evidence>
<dbReference type="InterPro" id="IPR009011">
    <property type="entry name" value="Man6P_isomerase_rcpt-bd_dom_sf"/>
</dbReference>
<comment type="catalytic activity">
    <reaction evidence="11">
        <text>L-lysyl-[protein] + acetyl-CoA = N(6)-acetyl-L-lysyl-[protein] + CoA + H(+)</text>
        <dbReference type="Rhea" id="RHEA:45948"/>
        <dbReference type="Rhea" id="RHEA-COMP:9752"/>
        <dbReference type="Rhea" id="RHEA-COMP:10731"/>
        <dbReference type="ChEBI" id="CHEBI:15378"/>
        <dbReference type="ChEBI" id="CHEBI:29969"/>
        <dbReference type="ChEBI" id="CHEBI:57287"/>
        <dbReference type="ChEBI" id="CHEBI:57288"/>
        <dbReference type="ChEBI" id="CHEBI:61930"/>
        <dbReference type="EC" id="2.3.1.48"/>
    </reaction>
</comment>
<keyword evidence="3" id="KW-0732">Signal</keyword>
<dbReference type="PANTHER" id="PTHR14744:SF15">
    <property type="entry name" value="N-ALPHA-ACETYLTRANSFERASE 60"/>
    <property type="match status" value="1"/>
</dbReference>
<dbReference type="InterPro" id="IPR012913">
    <property type="entry name" value="OS9-like_dom"/>
</dbReference>
<organism evidence="15 16">
    <name type="scientific">Ridgeia piscesae</name>
    <name type="common">Tubeworm</name>
    <dbReference type="NCBI Taxonomy" id="27915"/>
    <lineage>
        <taxon>Eukaryota</taxon>
        <taxon>Metazoa</taxon>
        <taxon>Spiralia</taxon>
        <taxon>Lophotrochozoa</taxon>
        <taxon>Annelida</taxon>
        <taxon>Polychaeta</taxon>
        <taxon>Sedentaria</taxon>
        <taxon>Canalipalpata</taxon>
        <taxon>Sabellida</taxon>
        <taxon>Siboglinidae</taxon>
        <taxon>Ridgeia</taxon>
    </lineage>
</organism>
<evidence type="ECO:0000256" key="1">
    <source>
        <dbReference type="ARBA" id="ARBA00013184"/>
    </source>
</evidence>
<dbReference type="Gene3D" id="3.40.630.30">
    <property type="match status" value="1"/>
</dbReference>